<protein>
    <submittedName>
        <fullName evidence="1">Uncharacterized protein</fullName>
    </submittedName>
</protein>
<accession>A0A328TQ84</accession>
<keyword evidence="2" id="KW-1185">Reference proteome</keyword>
<comment type="caution">
    <text evidence="1">The sequence shown here is derived from an EMBL/GenBank/DDBJ whole genome shotgun (WGS) entry which is preliminary data.</text>
</comment>
<dbReference type="Proteomes" id="UP000244334">
    <property type="component" value="Unassembled WGS sequence"/>
</dbReference>
<gene>
    <name evidence="1" type="ORF">ACZ87_00403</name>
</gene>
<proteinExistence type="predicted"/>
<dbReference type="AlphaFoldDB" id="A0A328TQ84"/>
<dbReference type="EMBL" id="LJAM02000014">
    <property type="protein sequence ID" value="RAP72769.1"/>
    <property type="molecule type" value="Genomic_DNA"/>
</dbReference>
<evidence type="ECO:0000313" key="1">
    <source>
        <dbReference type="EMBL" id="RAP72769.1"/>
    </source>
</evidence>
<name>A0A328TQ84_9GAMM</name>
<evidence type="ECO:0000313" key="2">
    <source>
        <dbReference type="Proteomes" id="UP000244334"/>
    </source>
</evidence>
<organism evidence="1 2">
    <name type="scientific">Candidatus Erwinia dacicola</name>
    <dbReference type="NCBI Taxonomy" id="252393"/>
    <lineage>
        <taxon>Bacteria</taxon>
        <taxon>Pseudomonadati</taxon>
        <taxon>Pseudomonadota</taxon>
        <taxon>Gammaproteobacteria</taxon>
        <taxon>Enterobacterales</taxon>
        <taxon>Erwiniaceae</taxon>
        <taxon>Erwinia</taxon>
    </lineage>
</organism>
<reference evidence="1" key="1">
    <citation type="submission" date="2018-04" db="EMBL/GenBank/DDBJ databases">
        <title>Genomes of the Obligate Erwinia dacicola and Facultative Enterobacter sp. OLF Endosymbionts of the Olive Fruit fly, Bactrocera oleae.</title>
        <authorList>
            <person name="Estes A.M."/>
            <person name="Hearn D.J."/>
            <person name="Agarwal S."/>
            <person name="Pierson E.A."/>
            <person name="Dunning-Hotopp J.C."/>
        </authorList>
    </citation>
    <scope>NUCLEOTIDE SEQUENCE [LARGE SCALE GENOMIC DNA]</scope>
    <source>
        <strain evidence="1">Oroville</strain>
    </source>
</reference>
<sequence length="37" mass="3862">MPPAVLAMVTYLSMLRLLCAGGNKTGGTYNAQLSGNF</sequence>